<sequence length="183" mass="21576">MALAHALIASLIEEPCSGYDLSKRFGGSVGFFWNASQQQIYRELTKLEAQNWISAEVIPQQSRPDKKLFRVTEFGRKQFIEWITEPCEPTDLRDDLLVKVFRGYLVPRHILREELQRHRATHLNKLSVYRDIEQQYFSESQQLAVKDQFVYMTLRRGLRLETDAVAWCDEAIELLRQLEVDQE</sequence>
<dbReference type="AlphaFoldDB" id="A0A6J4I5H7"/>
<reference evidence="3" key="1">
    <citation type="submission" date="2020-02" db="EMBL/GenBank/DDBJ databases">
        <authorList>
            <person name="Meier V. D."/>
        </authorList>
    </citation>
    <scope>NUCLEOTIDE SEQUENCE</scope>
    <source>
        <strain evidence="3">AVDCRST_MAG92</strain>
    </source>
</reference>
<dbReference type="InterPro" id="IPR036388">
    <property type="entry name" value="WH-like_DNA-bd_sf"/>
</dbReference>
<dbReference type="PANTHER" id="PTHR43252:SF4">
    <property type="entry name" value="TRANSCRIPTIONAL REGULATORY PROTEIN"/>
    <property type="match status" value="1"/>
</dbReference>
<dbReference type="InterPro" id="IPR036390">
    <property type="entry name" value="WH_DNA-bd_sf"/>
</dbReference>
<dbReference type="Gene3D" id="6.10.140.190">
    <property type="match status" value="1"/>
</dbReference>
<evidence type="ECO:0000313" key="3">
    <source>
        <dbReference type="EMBL" id="CAA9240819.1"/>
    </source>
</evidence>
<organism evidence="3">
    <name type="scientific">uncultured Coleofasciculus sp</name>
    <dbReference type="NCBI Taxonomy" id="1267456"/>
    <lineage>
        <taxon>Bacteria</taxon>
        <taxon>Bacillati</taxon>
        <taxon>Cyanobacteriota</taxon>
        <taxon>Cyanophyceae</taxon>
        <taxon>Coleofasciculales</taxon>
        <taxon>Coleofasciculaceae</taxon>
        <taxon>Coleofasciculus</taxon>
        <taxon>environmental samples</taxon>
    </lineage>
</organism>
<protein>
    <submittedName>
        <fullName evidence="3">Transcriptional regulator, PadR family</fullName>
    </submittedName>
</protein>
<accession>A0A6J4I5H7</accession>
<dbReference type="Pfam" id="PF03551">
    <property type="entry name" value="PadR"/>
    <property type="match status" value="1"/>
</dbReference>
<dbReference type="InterPro" id="IPR005149">
    <property type="entry name" value="Tscrpt_reg_PadR_N"/>
</dbReference>
<dbReference type="Pfam" id="PF10400">
    <property type="entry name" value="Vir_act_alpha_C"/>
    <property type="match status" value="1"/>
</dbReference>
<feature type="domain" description="Transcription regulator PadR C-terminal" evidence="2">
    <location>
        <begin position="92"/>
        <end position="176"/>
    </location>
</feature>
<dbReference type="EMBL" id="CADCTM010000219">
    <property type="protein sequence ID" value="CAA9240819.1"/>
    <property type="molecule type" value="Genomic_DNA"/>
</dbReference>
<dbReference type="Gene3D" id="1.10.10.10">
    <property type="entry name" value="Winged helix-like DNA-binding domain superfamily/Winged helix DNA-binding domain"/>
    <property type="match status" value="1"/>
</dbReference>
<proteinExistence type="predicted"/>
<gene>
    <name evidence="3" type="ORF">AVDCRST_MAG92-1515</name>
</gene>
<evidence type="ECO:0000259" key="1">
    <source>
        <dbReference type="Pfam" id="PF03551"/>
    </source>
</evidence>
<dbReference type="InterPro" id="IPR018309">
    <property type="entry name" value="Tscrpt_reg_PadR_C"/>
</dbReference>
<evidence type="ECO:0000259" key="2">
    <source>
        <dbReference type="Pfam" id="PF10400"/>
    </source>
</evidence>
<name>A0A6J4I5H7_9CYAN</name>
<dbReference type="SUPFAM" id="SSF46785">
    <property type="entry name" value="Winged helix' DNA-binding domain"/>
    <property type="match status" value="1"/>
</dbReference>
<feature type="domain" description="Transcription regulator PadR N-terminal" evidence="1">
    <location>
        <begin position="8"/>
        <end position="79"/>
    </location>
</feature>
<dbReference type="PANTHER" id="PTHR43252">
    <property type="entry name" value="TRANSCRIPTIONAL REGULATOR YQJI"/>
    <property type="match status" value="1"/>
</dbReference>